<dbReference type="PANTHER" id="PTHR24422:SF10">
    <property type="entry name" value="CHEMOTAXIS PROTEIN METHYLTRANSFERASE 2"/>
    <property type="match status" value="1"/>
</dbReference>
<dbReference type="PROSITE" id="PS50123">
    <property type="entry name" value="CHER"/>
    <property type="match status" value="1"/>
</dbReference>
<dbReference type="Pfam" id="PF01739">
    <property type="entry name" value="CheR"/>
    <property type="match status" value="1"/>
</dbReference>
<dbReference type="GO" id="GO:0032259">
    <property type="term" value="P:methylation"/>
    <property type="evidence" value="ECO:0007669"/>
    <property type="project" value="UniProtKB-KW"/>
</dbReference>
<reference evidence="8" key="1">
    <citation type="submission" date="2017-06" db="EMBL/GenBank/DDBJ databases">
        <authorList>
            <person name="Varghese N."/>
            <person name="Submissions S."/>
        </authorList>
    </citation>
    <scope>NUCLEOTIDE SEQUENCE [LARGE SCALE GENOMIC DNA]</scope>
    <source>
        <strain evidence="8">DSM 137</strain>
    </source>
</reference>
<dbReference type="Proteomes" id="UP000198418">
    <property type="component" value="Unassembled WGS sequence"/>
</dbReference>
<evidence type="ECO:0000259" key="6">
    <source>
        <dbReference type="PROSITE" id="PS50123"/>
    </source>
</evidence>
<keyword evidence="5" id="KW-0949">S-adenosyl-L-methionine</keyword>
<evidence type="ECO:0000313" key="7">
    <source>
        <dbReference type="EMBL" id="SNB78788.1"/>
    </source>
</evidence>
<dbReference type="SMART" id="SM00138">
    <property type="entry name" value="MeTrc"/>
    <property type="match status" value="1"/>
</dbReference>
<dbReference type="AlphaFoldDB" id="A0A212S0Z4"/>
<dbReference type="GO" id="GO:0008983">
    <property type="term" value="F:protein-glutamate O-methyltransferase activity"/>
    <property type="evidence" value="ECO:0007669"/>
    <property type="project" value="UniProtKB-EC"/>
</dbReference>
<dbReference type="PANTHER" id="PTHR24422">
    <property type="entry name" value="CHEMOTAXIS PROTEIN METHYLTRANSFERASE"/>
    <property type="match status" value="1"/>
</dbReference>
<organism evidence="7 8">
    <name type="scientific">Rhodoblastus acidophilus</name>
    <name type="common">Rhodopseudomonas acidophila</name>
    <dbReference type="NCBI Taxonomy" id="1074"/>
    <lineage>
        <taxon>Bacteria</taxon>
        <taxon>Pseudomonadati</taxon>
        <taxon>Pseudomonadota</taxon>
        <taxon>Alphaproteobacteria</taxon>
        <taxon>Hyphomicrobiales</taxon>
        <taxon>Rhodoblastaceae</taxon>
        <taxon>Rhodoblastus</taxon>
    </lineage>
</organism>
<dbReference type="Gene3D" id="1.10.155.10">
    <property type="entry name" value="Chemotaxis receptor methyltransferase CheR, N-terminal domain"/>
    <property type="match status" value="1"/>
</dbReference>
<name>A0A212S0Z4_RHOAC</name>
<feature type="domain" description="CheR-type methyltransferase" evidence="6">
    <location>
        <begin position="15"/>
        <end position="287"/>
    </location>
</feature>
<evidence type="ECO:0000256" key="4">
    <source>
        <dbReference type="ARBA" id="ARBA00022679"/>
    </source>
</evidence>
<keyword evidence="8" id="KW-1185">Reference proteome</keyword>
<dbReference type="OrthoDB" id="9816309at2"/>
<dbReference type="EC" id="2.1.1.80" evidence="2"/>
<evidence type="ECO:0000256" key="2">
    <source>
        <dbReference type="ARBA" id="ARBA00012534"/>
    </source>
</evidence>
<gene>
    <name evidence="7" type="ORF">SAMN06265338_11074</name>
</gene>
<accession>A0A212S0Z4</accession>
<dbReference type="EMBL" id="FYDG01000010">
    <property type="protein sequence ID" value="SNB78788.1"/>
    <property type="molecule type" value="Genomic_DNA"/>
</dbReference>
<evidence type="ECO:0000256" key="1">
    <source>
        <dbReference type="ARBA" id="ARBA00001541"/>
    </source>
</evidence>
<dbReference type="Pfam" id="PF03705">
    <property type="entry name" value="CheR_N"/>
    <property type="match status" value="1"/>
</dbReference>
<dbReference type="RefSeq" id="WP_088521724.1">
    <property type="nucleotide sequence ID" value="NZ_FYDG01000010.1"/>
</dbReference>
<comment type="catalytic activity">
    <reaction evidence="1">
        <text>L-glutamyl-[protein] + S-adenosyl-L-methionine = [protein]-L-glutamate 5-O-methyl ester + S-adenosyl-L-homocysteine</text>
        <dbReference type="Rhea" id="RHEA:24452"/>
        <dbReference type="Rhea" id="RHEA-COMP:10208"/>
        <dbReference type="Rhea" id="RHEA-COMP:10311"/>
        <dbReference type="ChEBI" id="CHEBI:29973"/>
        <dbReference type="ChEBI" id="CHEBI:57856"/>
        <dbReference type="ChEBI" id="CHEBI:59789"/>
        <dbReference type="ChEBI" id="CHEBI:82795"/>
        <dbReference type="EC" id="2.1.1.80"/>
    </reaction>
</comment>
<keyword evidence="4 7" id="KW-0808">Transferase</keyword>
<evidence type="ECO:0000256" key="5">
    <source>
        <dbReference type="ARBA" id="ARBA00022691"/>
    </source>
</evidence>
<evidence type="ECO:0000256" key="3">
    <source>
        <dbReference type="ARBA" id="ARBA00022603"/>
    </source>
</evidence>
<dbReference type="PRINTS" id="PR00996">
    <property type="entry name" value="CHERMTFRASE"/>
</dbReference>
<sequence>MIPAERPGAPVSHDLTTDEYARFCDFFYQKTGISFNEKKAYFVKRRLQERMGARAATSFRDYFSMLRFDLNGVELQQLVNLLTVNETYFLREDYQFDALVDGILPEIARDRRPGSTIRIWSMPCSTGEEPYSIAIHILEKWRQSDDYAIEISGSDIDSAVLAQARKGRYSERSLHRVSPQLRRKYFRPLGADFQICDELRESIDFFSINIVDRVAMSGMRAVDVAFCRNLLIYFDDTSRREAVELLYESMAPGGFICLGHSESMSRMSSLFLPRKIAGTIVHQKPLRP</sequence>
<dbReference type="SUPFAM" id="SSF47757">
    <property type="entry name" value="Chemotaxis receptor methyltransferase CheR, N-terminal domain"/>
    <property type="match status" value="1"/>
</dbReference>
<dbReference type="InterPro" id="IPR036804">
    <property type="entry name" value="CheR_N_sf"/>
</dbReference>
<dbReference type="InterPro" id="IPR029063">
    <property type="entry name" value="SAM-dependent_MTases_sf"/>
</dbReference>
<dbReference type="SUPFAM" id="SSF53335">
    <property type="entry name" value="S-adenosyl-L-methionine-dependent methyltransferases"/>
    <property type="match status" value="1"/>
</dbReference>
<dbReference type="InterPro" id="IPR050903">
    <property type="entry name" value="Bact_Chemotaxis_MeTrfase"/>
</dbReference>
<protein>
    <recommendedName>
        <fullName evidence="2">protein-glutamate O-methyltransferase</fullName>
        <ecNumber evidence="2">2.1.1.80</ecNumber>
    </recommendedName>
</protein>
<dbReference type="Gene3D" id="3.40.50.150">
    <property type="entry name" value="Vaccinia Virus protein VP39"/>
    <property type="match status" value="1"/>
</dbReference>
<keyword evidence="3 7" id="KW-0489">Methyltransferase</keyword>
<dbReference type="InterPro" id="IPR000780">
    <property type="entry name" value="CheR_MeTrfase"/>
</dbReference>
<dbReference type="InterPro" id="IPR022641">
    <property type="entry name" value="CheR_N"/>
</dbReference>
<dbReference type="InterPro" id="IPR022642">
    <property type="entry name" value="CheR_C"/>
</dbReference>
<proteinExistence type="predicted"/>
<evidence type="ECO:0000313" key="8">
    <source>
        <dbReference type="Proteomes" id="UP000198418"/>
    </source>
</evidence>